<dbReference type="GO" id="GO:0030420">
    <property type="term" value="P:establishment of competence for transformation"/>
    <property type="evidence" value="ECO:0007669"/>
    <property type="project" value="UniProtKB-KW"/>
</dbReference>
<evidence type="ECO:0000313" key="6">
    <source>
        <dbReference type="Proteomes" id="UP000257607"/>
    </source>
</evidence>
<dbReference type="AlphaFoldDB" id="A0A385AD97"/>
<accession>A0A385AD97</accession>
<keyword evidence="2" id="KW-0178">Competence</keyword>
<organism evidence="5 6">
    <name type="scientific">Latilactobacillus curvatus</name>
    <name type="common">Lactobacillus curvatus</name>
    <dbReference type="NCBI Taxonomy" id="28038"/>
    <lineage>
        <taxon>Bacteria</taxon>
        <taxon>Bacillati</taxon>
        <taxon>Bacillota</taxon>
        <taxon>Bacilli</taxon>
        <taxon>Lactobacillales</taxon>
        <taxon>Lactobacillaceae</taxon>
        <taxon>Latilactobacillus</taxon>
    </lineage>
</organism>
<keyword evidence="4" id="KW-0812">Transmembrane</keyword>
<dbReference type="Pfam" id="PF15980">
    <property type="entry name" value="ComGF"/>
    <property type="match status" value="1"/>
</dbReference>
<dbReference type="NCBIfam" id="TIGR02532">
    <property type="entry name" value="IV_pilin_GFxxxE"/>
    <property type="match status" value="1"/>
</dbReference>
<dbReference type="InterPro" id="IPR012902">
    <property type="entry name" value="N_methyl_site"/>
</dbReference>
<comment type="subcellular location">
    <subcellularLocation>
        <location evidence="1">Cell surface</location>
    </subcellularLocation>
</comment>
<proteinExistence type="predicted"/>
<sequence length="192" mass="22104">MSSRHEHNGSCNGKHTKSSPKNRPFMSQIKRVSELHFNGIVTKRSGFTLIEMVVALVILILSSQLILATTKTLTHTTQLTQMERQNINWHISMIELDRFLDDAQFISIEQANYEQQLTVAKDSKRRYTLTKTKKELVVSSTKNGYMPLFDGVSRLKMVYHEPFLELEARLSDGTAYQHECFLEAQHDTKNTD</sequence>
<protein>
    <submittedName>
        <fullName evidence="5">Prepilin-type N-terminal cleavage/methylation domain-containing protein</fullName>
    </submittedName>
</protein>
<evidence type="ECO:0000256" key="2">
    <source>
        <dbReference type="ARBA" id="ARBA00023287"/>
    </source>
</evidence>
<dbReference type="OrthoDB" id="2327012at2"/>
<dbReference type="GO" id="GO:0009986">
    <property type="term" value="C:cell surface"/>
    <property type="evidence" value="ECO:0007669"/>
    <property type="project" value="UniProtKB-SubCell"/>
</dbReference>
<evidence type="ECO:0000256" key="1">
    <source>
        <dbReference type="ARBA" id="ARBA00004241"/>
    </source>
</evidence>
<evidence type="ECO:0000313" key="5">
    <source>
        <dbReference type="EMBL" id="AXN35573.1"/>
    </source>
</evidence>
<reference evidence="5 6" key="1">
    <citation type="submission" date="2018-07" db="EMBL/GenBank/DDBJ databases">
        <title>Lactobacillus curvatus genome sequence.</title>
        <authorList>
            <person name="Prechtl R."/>
        </authorList>
    </citation>
    <scope>NUCLEOTIDE SEQUENCE [LARGE SCALE GENOMIC DNA]</scope>
    <source>
        <strain evidence="5 6">TMW 1.1928</strain>
    </source>
</reference>
<evidence type="ECO:0000256" key="3">
    <source>
        <dbReference type="SAM" id="MobiDB-lite"/>
    </source>
</evidence>
<gene>
    <name evidence="5" type="ORF">DT351_04025</name>
</gene>
<name>A0A385AD97_LATCU</name>
<dbReference type="InterPro" id="IPR016977">
    <property type="entry name" value="ComGF"/>
</dbReference>
<keyword evidence="4" id="KW-1133">Transmembrane helix</keyword>
<dbReference type="EMBL" id="CP031003">
    <property type="protein sequence ID" value="AXN35573.1"/>
    <property type="molecule type" value="Genomic_DNA"/>
</dbReference>
<keyword evidence="4" id="KW-0472">Membrane</keyword>
<dbReference type="Pfam" id="PF07963">
    <property type="entry name" value="N_methyl"/>
    <property type="match status" value="1"/>
</dbReference>
<evidence type="ECO:0000256" key="4">
    <source>
        <dbReference type="SAM" id="Phobius"/>
    </source>
</evidence>
<feature type="transmembrane region" description="Helical" evidence="4">
    <location>
        <begin position="47"/>
        <end position="67"/>
    </location>
</feature>
<dbReference type="Proteomes" id="UP000257607">
    <property type="component" value="Chromosome"/>
</dbReference>
<feature type="region of interest" description="Disordered" evidence="3">
    <location>
        <begin position="1"/>
        <end position="24"/>
    </location>
</feature>